<accession>A0AB34G275</accession>
<sequence>MGALHTLSELNEAGDEYLPAKIDRAGEKKVQPNGQLLDGRSYRVQTFTLPKRGDTLFMTEIECAKALGYRDISSLFNDNPTLYKVVADHDEKDHLIRYGILSHSDRDMEVAIVTAKSMFRCFGCQIIENGRRVRDDYWEKNAIKDGYTEEDIPPHPRRSQGTSTSRTRGESSVAKDSPTDDESAKLSEAQVSGGTARVWTTDLSDQTLTRVENRRWSRHVERISFALVEATGVKKWVERALQKYSLPELVRLTKPLLVIADEARSLDRELQFRKAAPGGLGSYMAEFGENLATHFWAAALAGTAMRLETTSPYYHDWKSLVRSSEFLVKNLRRKRMRDHYRSRAAGTIQEAHILKKFPGLDIGGPASSEWFAFLTRRLRREFYFNEAGRMAEIERCVKDSLSVQNPDICPSCCITPSNEPDSQAQKSIDLETSGSPLTASEDSCWLPLFNDAAIAYGFPIPERGLEMGIEMSVDLMAALAGVRHAVEYQGSVVLKGFSTILLPVKKNANTVQWHLIRNVDDDEPISYKAGISQCKNRVGLDQLDAKSLRSTRAIIGWCSTAETNLGSPDYEYPDIDYSKAAIARLEPQLEGGSFGFQHFAMARVDFKLGRKDIKYHYLREGPYRTIVSAAERTSVALYDTTERRGWLVPATAVLLHIAQHRHFLDNGQTIPLETKGSAKERLLENCHMRLAEDEPYTLRDLINEIWSMVEFLIARTSDQRHMPGRPMNPHIGRRLGGFEYKAIVEQRSPLALKEWPLRGISGGWVSLVEDIDALVLFASGFGNVMRPRDTDNQSICHKWRSLPSNEDYLAASGSVVGPGLLEVDGAVIFGATGSIADDRWRSEKSKPEPFYSQPNLQINGGQELQSEGSSCDFGVDQESYLAESPTRGGDVAFPQILKSSPRQRRSEHFFRKTRADGFDICGVSTGALDDGVSDVGDDMMVDP</sequence>
<evidence type="ECO:0000313" key="2">
    <source>
        <dbReference type="EMBL" id="KAJ6445358.1"/>
    </source>
</evidence>
<evidence type="ECO:0000313" key="3">
    <source>
        <dbReference type="Proteomes" id="UP001163105"/>
    </source>
</evidence>
<feature type="compositionally biased region" description="Low complexity" evidence="1">
    <location>
        <begin position="159"/>
        <end position="172"/>
    </location>
</feature>
<dbReference type="EMBL" id="JAQHRD010000001">
    <property type="protein sequence ID" value="KAJ6445358.1"/>
    <property type="molecule type" value="Genomic_DNA"/>
</dbReference>
<comment type="caution">
    <text evidence="2">The sequence shown here is derived from an EMBL/GenBank/DDBJ whole genome shotgun (WGS) entry which is preliminary data.</text>
</comment>
<dbReference type="AlphaFoldDB" id="A0AB34G275"/>
<dbReference type="Proteomes" id="UP001163105">
    <property type="component" value="Unassembled WGS sequence"/>
</dbReference>
<protein>
    <submittedName>
        <fullName evidence="2">RSC complex subunit Rsc7</fullName>
    </submittedName>
</protein>
<evidence type="ECO:0000256" key="1">
    <source>
        <dbReference type="SAM" id="MobiDB-lite"/>
    </source>
</evidence>
<dbReference type="InterPro" id="IPR013933">
    <property type="entry name" value="CRC_Rsc7/Swp82"/>
</dbReference>
<proteinExistence type="predicted"/>
<keyword evidence="3" id="KW-1185">Reference proteome</keyword>
<name>A0AB34G275_9HYPO</name>
<feature type="region of interest" description="Disordered" evidence="1">
    <location>
        <begin position="147"/>
        <end position="192"/>
    </location>
</feature>
<dbReference type="Pfam" id="PF08624">
    <property type="entry name" value="CRC_subunit"/>
    <property type="match status" value="1"/>
</dbReference>
<reference evidence="2" key="1">
    <citation type="submission" date="2023-01" db="EMBL/GenBank/DDBJ databases">
        <title>The growth and conidiation of Purpureocillium lavendulum are regulated by nitrogen source and histone H3K14 acetylation.</title>
        <authorList>
            <person name="Tang P."/>
            <person name="Han J."/>
            <person name="Zhang C."/>
            <person name="Tang P."/>
            <person name="Qi F."/>
            <person name="Zhang K."/>
            <person name="Liang L."/>
        </authorList>
    </citation>
    <scope>NUCLEOTIDE SEQUENCE</scope>
    <source>
        <strain evidence="2">YMF1.00683</strain>
    </source>
</reference>
<gene>
    <name evidence="2" type="ORF">O9K51_00117</name>
</gene>
<organism evidence="2 3">
    <name type="scientific">Purpureocillium lavendulum</name>
    <dbReference type="NCBI Taxonomy" id="1247861"/>
    <lineage>
        <taxon>Eukaryota</taxon>
        <taxon>Fungi</taxon>
        <taxon>Dikarya</taxon>
        <taxon>Ascomycota</taxon>
        <taxon>Pezizomycotina</taxon>
        <taxon>Sordariomycetes</taxon>
        <taxon>Hypocreomycetidae</taxon>
        <taxon>Hypocreales</taxon>
        <taxon>Ophiocordycipitaceae</taxon>
        <taxon>Purpureocillium</taxon>
    </lineage>
</organism>